<evidence type="ECO:0000256" key="1">
    <source>
        <dbReference type="SAM" id="SignalP"/>
    </source>
</evidence>
<protein>
    <recommendedName>
        <fullName evidence="3">Gloeo_Verruco repeat protein</fullName>
    </recommendedName>
</protein>
<dbReference type="EMBL" id="CP001344">
    <property type="protein sequence ID" value="ACL42998.1"/>
    <property type="molecule type" value="Genomic_DNA"/>
</dbReference>
<organism evidence="2">
    <name type="scientific">Cyanothece sp. (strain PCC 7425 / ATCC 29141)</name>
    <dbReference type="NCBI Taxonomy" id="395961"/>
    <lineage>
        <taxon>Bacteria</taxon>
        <taxon>Bacillati</taxon>
        <taxon>Cyanobacteriota</taxon>
        <taxon>Cyanophyceae</taxon>
        <taxon>Gomontiellales</taxon>
        <taxon>Cyanothecaceae</taxon>
        <taxon>Cyanothece</taxon>
    </lineage>
</organism>
<sequence>MAKVCPISLTLLFTFCLFESKALAQAGSLLPQRFSLSLATTLSDLKSLNQRILLRRNLQQRPPLRSVNQRAVLTTLVSFNGRNGAHPAGPVMQGKDGNFYGTTEEGGIHRFYGTLFRLSRSGSLTTLFSFAGLEGAEPQSGLIQTRDGSLWGTTARQGKNGGGTVFRFTAGQRILNLANLEGLQGSEPVAELVQGGDGNFYGTTIAGGKNDLGTIFRLTPNRQLTTLVHFNGANGARPYARLTLGLDGNFYGTTSAGGASRTCKLGCGTLFRLTATGQLTTLFSFSGRNGSTPVSPLVQGQDGSLYGTTAYGGINDQGTIFRLAPTRQLTTLIRFTRGNGATPLAGLTPDDQGNFYGTTQAGGNSSSCPGGCGTVFRLAPTGRLTRLISFNGRNGSQPFAELVQIGDGSFLGTTKFGGSHGLGTVFRFIMRR</sequence>
<proteinExistence type="predicted"/>
<feature type="chain" id="PRO_5002873722" description="Gloeo_Verruco repeat protein" evidence="1">
    <location>
        <begin position="25"/>
        <end position="432"/>
    </location>
</feature>
<feature type="signal peptide" evidence="1">
    <location>
        <begin position="1"/>
        <end position="24"/>
    </location>
</feature>
<keyword evidence="1" id="KW-0732">Signal</keyword>
<name>B8HUV1_CYAP4</name>
<accession>B8HUV1</accession>
<dbReference type="HOGENOM" id="CLU_038136_0_0_3"/>
<evidence type="ECO:0000313" key="2">
    <source>
        <dbReference type="EMBL" id="ACL42998.1"/>
    </source>
</evidence>
<dbReference type="OrthoDB" id="7432613at2"/>
<dbReference type="SUPFAM" id="SSF63829">
    <property type="entry name" value="Calcium-dependent phosphotriesterase"/>
    <property type="match status" value="1"/>
</dbReference>
<reference evidence="2" key="1">
    <citation type="submission" date="2009-01" db="EMBL/GenBank/DDBJ databases">
        <title>Complete sequence of chromosome Cyanothece sp. PCC 7425.</title>
        <authorList>
            <consortium name="US DOE Joint Genome Institute"/>
            <person name="Lucas S."/>
            <person name="Copeland A."/>
            <person name="Lapidus A."/>
            <person name="Glavina del Rio T."/>
            <person name="Dalin E."/>
            <person name="Tice H."/>
            <person name="Bruce D."/>
            <person name="Goodwin L."/>
            <person name="Pitluck S."/>
            <person name="Sims D."/>
            <person name="Meineke L."/>
            <person name="Brettin T."/>
            <person name="Detter J.C."/>
            <person name="Han C."/>
            <person name="Larimer F."/>
            <person name="Land M."/>
            <person name="Hauser L."/>
            <person name="Kyrpides N."/>
            <person name="Ovchinnikova G."/>
            <person name="Liberton M."/>
            <person name="Stoeckel J."/>
            <person name="Banerjee A."/>
            <person name="Singh A."/>
            <person name="Page L."/>
            <person name="Sato H."/>
            <person name="Zhao L."/>
            <person name="Sherman L."/>
            <person name="Pakrasi H."/>
            <person name="Richardson P."/>
        </authorList>
    </citation>
    <scope>NUCLEOTIDE SEQUENCE</scope>
    <source>
        <strain evidence="2">PCC 7425</strain>
    </source>
</reference>
<dbReference type="AlphaFoldDB" id="B8HUV1"/>
<dbReference type="InterPro" id="IPR022519">
    <property type="entry name" value="Gloeo/Verruco_rpt"/>
</dbReference>
<dbReference type="STRING" id="395961.Cyan7425_0609"/>
<gene>
    <name evidence="2" type="ordered locus">Cyan7425_0609</name>
</gene>
<dbReference type="NCBIfam" id="TIGR03803">
    <property type="entry name" value="Gloeo_Verruco"/>
    <property type="match status" value="7"/>
</dbReference>
<dbReference type="KEGG" id="cyn:Cyan7425_0609"/>
<evidence type="ECO:0008006" key="3">
    <source>
        <dbReference type="Google" id="ProtNLM"/>
    </source>
</evidence>
<dbReference type="eggNOG" id="COG3386">
    <property type="taxonomic scope" value="Bacteria"/>
</dbReference>